<dbReference type="GeneID" id="24124505"/>
<keyword evidence="3" id="KW-1185">Reference proteome</keyword>
<reference evidence="2 3" key="1">
    <citation type="journal article" date="2013" name="PLoS Genet.">
        <title>Distinctive expansion of potential virulence genes in the genome of the oomycete fish pathogen Saprolegnia parasitica.</title>
        <authorList>
            <person name="Jiang R.H."/>
            <person name="de Bruijn I."/>
            <person name="Haas B.J."/>
            <person name="Belmonte R."/>
            <person name="Lobach L."/>
            <person name="Christie J."/>
            <person name="van den Ackerveken G."/>
            <person name="Bottin A."/>
            <person name="Bulone V."/>
            <person name="Diaz-Moreno S.M."/>
            <person name="Dumas B."/>
            <person name="Fan L."/>
            <person name="Gaulin E."/>
            <person name="Govers F."/>
            <person name="Grenville-Briggs L.J."/>
            <person name="Horner N.R."/>
            <person name="Levin J.Z."/>
            <person name="Mammella M."/>
            <person name="Meijer H.J."/>
            <person name="Morris P."/>
            <person name="Nusbaum C."/>
            <person name="Oome S."/>
            <person name="Phillips A.J."/>
            <person name="van Rooyen D."/>
            <person name="Rzeszutek E."/>
            <person name="Saraiva M."/>
            <person name="Secombes C.J."/>
            <person name="Seidl M.F."/>
            <person name="Snel B."/>
            <person name="Stassen J.H."/>
            <person name="Sykes S."/>
            <person name="Tripathy S."/>
            <person name="van den Berg H."/>
            <person name="Vega-Arreguin J.C."/>
            <person name="Wawra S."/>
            <person name="Young S.K."/>
            <person name="Zeng Q."/>
            <person name="Dieguez-Uribeondo J."/>
            <person name="Russ C."/>
            <person name="Tyler B.M."/>
            <person name="van West P."/>
        </authorList>
    </citation>
    <scope>NUCLEOTIDE SEQUENCE [LARGE SCALE GENOMIC DNA]</scope>
    <source>
        <strain evidence="2 3">CBS 223.65</strain>
    </source>
</reference>
<dbReference type="VEuPathDB" id="FungiDB:SPRG_01928"/>
<dbReference type="KEGG" id="spar:SPRG_01928"/>
<feature type="region of interest" description="Disordered" evidence="1">
    <location>
        <begin position="1"/>
        <end position="67"/>
    </location>
</feature>
<protein>
    <submittedName>
        <fullName evidence="2">Uncharacterized protein</fullName>
    </submittedName>
</protein>
<dbReference type="OrthoDB" id="64711at2759"/>
<evidence type="ECO:0000313" key="2">
    <source>
        <dbReference type="EMBL" id="KDO33116.1"/>
    </source>
</evidence>
<sequence length="297" mass="33333">MSPKKRRYVGNANAKKRQEVEGTFGTQLQCRRAAGHPQQTLPSPERPPPLLRPSSPEAVNSPRVQPPQRIQDLLVQNILRHQHETKTFKTESWYESPAGYGAISNAIIAALSIKDNARTGYVSIDDIVDTFTKMNFGLKEDQVRQLFRDNNAEPVHYKTFAKQFDLPPSVSEDPIARQERTVALLQERIKEPSRVPVPSSMSRRKKPINVSVLEEITPAPPTLPPITVTTTVTKVNTREKTAFNINHLAEEGKLPSQRATRPSLRTASFRRQRPRSCSVAICGTRQRAFAARASCPK</sequence>
<dbReference type="RefSeq" id="XP_012195883.1">
    <property type="nucleotide sequence ID" value="XM_012340493.1"/>
</dbReference>
<evidence type="ECO:0000256" key="1">
    <source>
        <dbReference type="SAM" id="MobiDB-lite"/>
    </source>
</evidence>
<dbReference type="EMBL" id="KK583193">
    <property type="protein sequence ID" value="KDO33116.1"/>
    <property type="molecule type" value="Genomic_DNA"/>
</dbReference>
<organism evidence="2 3">
    <name type="scientific">Saprolegnia parasitica (strain CBS 223.65)</name>
    <dbReference type="NCBI Taxonomy" id="695850"/>
    <lineage>
        <taxon>Eukaryota</taxon>
        <taxon>Sar</taxon>
        <taxon>Stramenopiles</taxon>
        <taxon>Oomycota</taxon>
        <taxon>Saprolegniomycetes</taxon>
        <taxon>Saprolegniales</taxon>
        <taxon>Saprolegniaceae</taxon>
        <taxon>Saprolegnia</taxon>
    </lineage>
</organism>
<dbReference type="Proteomes" id="UP000030745">
    <property type="component" value="Unassembled WGS sequence"/>
</dbReference>
<gene>
    <name evidence="2" type="ORF">SPRG_01928</name>
</gene>
<name>A0A067D300_SAPPC</name>
<evidence type="ECO:0000313" key="3">
    <source>
        <dbReference type="Proteomes" id="UP000030745"/>
    </source>
</evidence>
<dbReference type="OMA" id="IFYQESY"/>
<accession>A0A067D300</accession>
<dbReference type="AlphaFoldDB" id="A0A067D300"/>
<proteinExistence type="predicted"/>